<dbReference type="GO" id="GO:0071713">
    <property type="term" value="F:para-aminobenzoyl-glutamate hydrolase activity"/>
    <property type="evidence" value="ECO:0007669"/>
    <property type="project" value="TreeGrafter"/>
</dbReference>
<dbReference type="SUPFAM" id="SSF53187">
    <property type="entry name" value="Zn-dependent exopeptidases"/>
    <property type="match status" value="1"/>
</dbReference>
<protein>
    <recommendedName>
        <fullName evidence="1">Peptidase M20 domain-containing protein 2</fullName>
    </recommendedName>
</protein>
<dbReference type="InterPro" id="IPR017144">
    <property type="entry name" value="Xaa-Arg_dipeptidase"/>
</dbReference>
<dbReference type="PANTHER" id="PTHR30575">
    <property type="entry name" value="PEPTIDASE M20"/>
    <property type="match status" value="1"/>
</dbReference>
<dbReference type="GO" id="GO:0016805">
    <property type="term" value="F:dipeptidase activity"/>
    <property type="evidence" value="ECO:0007669"/>
    <property type="project" value="InterPro"/>
</dbReference>
<evidence type="ECO:0000256" key="1">
    <source>
        <dbReference type="PIRNR" id="PIRNR037226"/>
    </source>
</evidence>
<reference evidence="4" key="1">
    <citation type="submission" date="2012-09" db="EMBL/GenBank/DDBJ databases">
        <authorList>
            <person name="Weinstock G."/>
            <person name="Sodergren E."/>
            <person name="Clifton S."/>
            <person name="Fulton L."/>
            <person name="Fulton B."/>
            <person name="Courtney L."/>
            <person name="Fronick C."/>
            <person name="Harrison M."/>
            <person name="Strong C."/>
            <person name="Farmer C."/>
            <person name="Delehaunty K."/>
            <person name="Markovic C."/>
            <person name="Hall O."/>
            <person name="Minx P."/>
            <person name="Tomlinson C."/>
            <person name="Mitreva M."/>
            <person name="Nelson J."/>
            <person name="Hou S."/>
            <person name="Wollam A."/>
            <person name="Pepin K.H."/>
            <person name="Johnson M."/>
            <person name="Bhonagiri V."/>
            <person name="Nash W.E."/>
            <person name="Suruliraj S."/>
            <person name="Warren W."/>
            <person name="Chinwalla A."/>
            <person name="Mardis E.R."/>
            <person name="Wilson R.K."/>
        </authorList>
    </citation>
    <scope>NUCLEOTIDE SEQUENCE [LARGE SCALE GENOMIC DNA]</scope>
    <source>
        <strain evidence="4">OS1</strain>
    </source>
</reference>
<dbReference type="InterPro" id="IPR017439">
    <property type="entry name" value="Amidohydrolase"/>
</dbReference>
<dbReference type="InterPro" id="IPR052030">
    <property type="entry name" value="Peptidase_M20/M20A_hydrolases"/>
</dbReference>
<dbReference type="InterPro" id="IPR036264">
    <property type="entry name" value="Bact_exopeptidase_dim_dom"/>
</dbReference>
<comment type="similarity">
    <text evidence="1">Belongs to the peptidase M20A family.</text>
</comment>
<evidence type="ECO:0000313" key="3">
    <source>
        <dbReference type="EMBL" id="KRT35350.1"/>
    </source>
</evidence>
<dbReference type="RefSeq" id="WP_009202015.1">
    <property type="nucleotide sequence ID" value="NZ_ACJX03000001.1"/>
</dbReference>
<dbReference type="Pfam" id="PF01546">
    <property type="entry name" value="Peptidase_M20"/>
    <property type="match status" value="1"/>
</dbReference>
<comment type="caution">
    <text evidence="3">The sequence shown here is derived from an EMBL/GenBank/DDBJ whole genome shotgun (WGS) entry which is preliminary data.</text>
</comment>
<gene>
    <name evidence="3" type="ORF">HMPREF1705_04624</name>
</gene>
<dbReference type="EMBL" id="ACJX03000001">
    <property type="protein sequence ID" value="KRT35350.1"/>
    <property type="molecule type" value="Genomic_DNA"/>
</dbReference>
<dbReference type="STRING" id="592015.HMPREF1705_04624"/>
<dbReference type="SUPFAM" id="SSF55031">
    <property type="entry name" value="Bacterial exopeptidase dimerisation domain"/>
    <property type="match status" value="1"/>
</dbReference>
<feature type="domain" description="Peptidase M20 dimerisation" evidence="2">
    <location>
        <begin position="177"/>
        <end position="264"/>
    </location>
</feature>
<dbReference type="CDD" id="cd03887">
    <property type="entry name" value="M20_Acy1L2"/>
    <property type="match status" value="1"/>
</dbReference>
<dbReference type="NCBIfam" id="TIGR01891">
    <property type="entry name" value="amidohydrolases"/>
    <property type="match status" value="1"/>
</dbReference>
<dbReference type="InterPro" id="IPR002933">
    <property type="entry name" value="Peptidase_M20"/>
</dbReference>
<sequence>MEISYERLVSKAEDAVDRYSGEAVALSDYLAEHPEVSEREFQSSKRHAELLRRHGFEVEYPFLDIPTAFCAKKSNGEGAKVALLVEYDALPEIGHACGHCLHGAMSTLAGIGLAPLLDEGDIKGTLFIIGTPAEETNGAKVTMAEKGVFDDLDLAIMIHSSGNKSYVRYRSLAMDAMEFSFKGKPAHAASCPWEGRNALNGVQLFFHALDMLRQHIRSEARMHGIIHRGGDAPNIVPEAAACRFYFRAPTRAYLDRLVERIRKISLGAAMATETEVEMKNFEFSFDNMLSNEAAESKMEEIMKGLGIEISEEEGYEGSSDMGNVSHRCPALQPKLAISDEPLVTHSREFAGAVTTSRAHEALILGSRALVRMTLAIYCDGDLRRAVREDFERAKHGEELF</sequence>
<dbReference type="PANTHER" id="PTHR30575:SF0">
    <property type="entry name" value="XAA-ARG DIPEPTIDASE"/>
    <property type="match status" value="1"/>
</dbReference>
<dbReference type="Proteomes" id="UP000005273">
    <property type="component" value="Unassembled WGS sequence"/>
</dbReference>
<dbReference type="Gene3D" id="3.30.70.360">
    <property type="match status" value="1"/>
</dbReference>
<dbReference type="FunFam" id="3.30.70.360:FF:000004">
    <property type="entry name" value="Peptidase M20 domain-containing protein 2"/>
    <property type="match status" value="1"/>
</dbReference>
<evidence type="ECO:0000259" key="2">
    <source>
        <dbReference type="Pfam" id="PF07687"/>
    </source>
</evidence>
<keyword evidence="4" id="KW-1185">Reference proteome</keyword>
<accession>A0A0T5XAJ8</accession>
<organism evidence="3 4">
    <name type="scientific">Acetomicrobium hydrogeniformans ATCC BAA-1850</name>
    <dbReference type="NCBI Taxonomy" id="592015"/>
    <lineage>
        <taxon>Bacteria</taxon>
        <taxon>Thermotogati</taxon>
        <taxon>Synergistota</taxon>
        <taxon>Synergistia</taxon>
        <taxon>Synergistales</taxon>
        <taxon>Acetomicrobiaceae</taxon>
        <taxon>Acetomicrobium</taxon>
    </lineage>
</organism>
<dbReference type="eggNOG" id="COG1473">
    <property type="taxonomic scope" value="Bacteria"/>
</dbReference>
<dbReference type="GO" id="GO:0005737">
    <property type="term" value="C:cytoplasm"/>
    <property type="evidence" value="ECO:0007669"/>
    <property type="project" value="TreeGrafter"/>
</dbReference>
<dbReference type="Gene3D" id="3.40.630.10">
    <property type="entry name" value="Zn peptidases"/>
    <property type="match status" value="1"/>
</dbReference>
<keyword evidence="3" id="KW-0378">Hydrolase</keyword>
<dbReference type="Pfam" id="PF07687">
    <property type="entry name" value="M20_dimer"/>
    <property type="match status" value="1"/>
</dbReference>
<dbReference type="OrthoDB" id="9781032at2"/>
<dbReference type="PIRSF" id="PIRSF037226">
    <property type="entry name" value="Amidohydrolase_ACY1L2_prd"/>
    <property type="match status" value="1"/>
</dbReference>
<name>A0A0T5XAJ8_9BACT</name>
<proteinExistence type="inferred from homology"/>
<dbReference type="AlphaFoldDB" id="A0A0T5XAJ8"/>
<dbReference type="InterPro" id="IPR011650">
    <property type="entry name" value="Peptidase_M20_dimer"/>
</dbReference>
<evidence type="ECO:0000313" key="4">
    <source>
        <dbReference type="Proteomes" id="UP000005273"/>
    </source>
</evidence>
<dbReference type="GO" id="GO:0046657">
    <property type="term" value="P:folic acid catabolic process"/>
    <property type="evidence" value="ECO:0007669"/>
    <property type="project" value="TreeGrafter"/>
</dbReference>